<name>A0A3M7S959_BRAPC</name>
<evidence type="ECO:0000313" key="2">
    <source>
        <dbReference type="Proteomes" id="UP000276133"/>
    </source>
</evidence>
<proteinExistence type="predicted"/>
<dbReference type="Proteomes" id="UP000276133">
    <property type="component" value="Unassembled WGS sequence"/>
</dbReference>
<dbReference type="EMBL" id="REGN01001817">
    <property type="protein sequence ID" value="RNA32336.1"/>
    <property type="molecule type" value="Genomic_DNA"/>
</dbReference>
<organism evidence="1 2">
    <name type="scientific">Brachionus plicatilis</name>
    <name type="common">Marine rotifer</name>
    <name type="synonym">Brachionus muelleri</name>
    <dbReference type="NCBI Taxonomy" id="10195"/>
    <lineage>
        <taxon>Eukaryota</taxon>
        <taxon>Metazoa</taxon>
        <taxon>Spiralia</taxon>
        <taxon>Gnathifera</taxon>
        <taxon>Rotifera</taxon>
        <taxon>Eurotatoria</taxon>
        <taxon>Monogononta</taxon>
        <taxon>Pseudotrocha</taxon>
        <taxon>Ploima</taxon>
        <taxon>Brachionidae</taxon>
        <taxon>Brachionus</taxon>
    </lineage>
</organism>
<reference evidence="1 2" key="1">
    <citation type="journal article" date="2018" name="Sci. Rep.">
        <title>Genomic signatures of local adaptation to the degree of environmental predictability in rotifers.</title>
        <authorList>
            <person name="Franch-Gras L."/>
            <person name="Hahn C."/>
            <person name="Garcia-Roger E.M."/>
            <person name="Carmona M.J."/>
            <person name="Serra M."/>
            <person name="Gomez A."/>
        </authorList>
    </citation>
    <scope>NUCLEOTIDE SEQUENCE [LARGE SCALE GENOMIC DNA]</scope>
    <source>
        <strain evidence="1">HYR1</strain>
    </source>
</reference>
<protein>
    <submittedName>
        <fullName evidence="1">Uncharacterized protein</fullName>
    </submittedName>
</protein>
<sequence length="89" mass="10524">MIKVLAYFGLVESRFDRIIFQLEENGFKFIIIKYYEAAASKSFGEIYEIYIKLFNPFLTNCLNKIIESGRVRLLFKISLDYILSRVSHD</sequence>
<keyword evidence="2" id="KW-1185">Reference proteome</keyword>
<accession>A0A3M7S959</accession>
<evidence type="ECO:0000313" key="1">
    <source>
        <dbReference type="EMBL" id="RNA32336.1"/>
    </source>
</evidence>
<comment type="caution">
    <text evidence="1">The sequence shown here is derived from an EMBL/GenBank/DDBJ whole genome shotgun (WGS) entry which is preliminary data.</text>
</comment>
<gene>
    <name evidence="1" type="ORF">BpHYR1_012268</name>
</gene>
<dbReference type="AlphaFoldDB" id="A0A3M7S959"/>